<dbReference type="NCBIfam" id="TIGR01549">
    <property type="entry name" value="HAD-SF-IA-v1"/>
    <property type="match status" value="1"/>
</dbReference>
<dbReference type="InterPro" id="IPR052550">
    <property type="entry name" value="Pyrimidine_5'-ntase_YjjG"/>
</dbReference>
<proteinExistence type="predicted"/>
<keyword evidence="1" id="KW-0378">Hydrolase</keyword>
<reference evidence="1" key="2">
    <citation type="submission" date="2021-04" db="EMBL/GenBank/DDBJ databases">
        <authorList>
            <person name="Gilroy R."/>
        </authorList>
    </citation>
    <scope>NUCLEOTIDE SEQUENCE</scope>
    <source>
        <strain evidence="1">ChiSjej1B19-8411</strain>
    </source>
</reference>
<dbReference type="Pfam" id="PF00702">
    <property type="entry name" value="Hydrolase"/>
    <property type="match status" value="1"/>
</dbReference>
<evidence type="ECO:0000313" key="1">
    <source>
        <dbReference type="EMBL" id="HIX59373.1"/>
    </source>
</evidence>
<reference evidence="1" key="1">
    <citation type="journal article" date="2021" name="PeerJ">
        <title>Extensive microbial diversity within the chicken gut microbiome revealed by metagenomics and culture.</title>
        <authorList>
            <person name="Gilroy R."/>
            <person name="Ravi A."/>
            <person name="Getino M."/>
            <person name="Pursley I."/>
            <person name="Horton D.L."/>
            <person name="Alikhan N.F."/>
            <person name="Baker D."/>
            <person name="Gharbi K."/>
            <person name="Hall N."/>
            <person name="Watson M."/>
            <person name="Adriaenssens E.M."/>
            <person name="Foster-Nyarko E."/>
            <person name="Jarju S."/>
            <person name="Secka A."/>
            <person name="Antonio M."/>
            <person name="Oren A."/>
            <person name="Chaudhuri R.R."/>
            <person name="La Ragione R."/>
            <person name="Hildebrand F."/>
            <person name="Pallen M.J."/>
        </authorList>
    </citation>
    <scope>NUCLEOTIDE SEQUENCE</scope>
    <source>
        <strain evidence="1">ChiSjej1B19-8411</strain>
    </source>
</reference>
<organism evidence="1 2">
    <name type="scientific">Candidatus Blautia gallistercoris</name>
    <dbReference type="NCBI Taxonomy" id="2838490"/>
    <lineage>
        <taxon>Bacteria</taxon>
        <taxon>Bacillati</taxon>
        <taxon>Bacillota</taxon>
        <taxon>Clostridia</taxon>
        <taxon>Lachnospirales</taxon>
        <taxon>Lachnospiraceae</taxon>
        <taxon>Blautia</taxon>
    </lineage>
</organism>
<protein>
    <submittedName>
        <fullName evidence="1">HAD-IA family hydrolase</fullName>
    </submittedName>
</protein>
<comment type="caution">
    <text evidence="1">The sequence shown here is derived from an EMBL/GenBank/DDBJ whole genome shotgun (WGS) entry which is preliminary data.</text>
</comment>
<sequence>MPGADHVLRSLSGSFPLFAASNGILQMQLSRLKSAGLFSYFSDVFVSDEMGFEKPDSRFFSKCLHRIHFRPEEVLMVGDSLQADIAGGAKSGLKTFWLNRTKKPNPSDTLPGYEIRGLPELLTLLIDK</sequence>
<accession>A0A9D1WHX9</accession>
<dbReference type="GO" id="GO:0016787">
    <property type="term" value="F:hydrolase activity"/>
    <property type="evidence" value="ECO:0007669"/>
    <property type="project" value="UniProtKB-KW"/>
</dbReference>
<dbReference type="InterPro" id="IPR006439">
    <property type="entry name" value="HAD-SF_hydro_IA"/>
</dbReference>
<dbReference type="Proteomes" id="UP000886817">
    <property type="component" value="Unassembled WGS sequence"/>
</dbReference>
<evidence type="ECO:0000313" key="2">
    <source>
        <dbReference type="Proteomes" id="UP000886817"/>
    </source>
</evidence>
<dbReference type="PANTHER" id="PTHR47478">
    <property type="match status" value="1"/>
</dbReference>
<name>A0A9D1WHX9_9FIRM</name>
<dbReference type="EMBL" id="DXEX01000145">
    <property type="protein sequence ID" value="HIX59373.1"/>
    <property type="molecule type" value="Genomic_DNA"/>
</dbReference>
<dbReference type="PANTHER" id="PTHR47478:SF1">
    <property type="entry name" value="PYRIMIDINE 5'-NUCLEOTIDASE YJJG"/>
    <property type="match status" value="1"/>
</dbReference>
<gene>
    <name evidence="1" type="ORF">IAA45_06625</name>
</gene>
<dbReference type="AlphaFoldDB" id="A0A9D1WHX9"/>